<dbReference type="OrthoDB" id="9801859at2"/>
<dbReference type="PANTHER" id="PTHR43739">
    <property type="entry name" value="XYLOGLUCANASE (EUROFUNG)"/>
    <property type="match status" value="1"/>
</dbReference>
<name>A0A4R8MH60_9BACT</name>
<dbReference type="InterPro" id="IPR036278">
    <property type="entry name" value="Sialidase_sf"/>
</dbReference>
<dbReference type="RefSeq" id="WP_133956278.1">
    <property type="nucleotide sequence ID" value="NZ_SORI01000002.1"/>
</dbReference>
<dbReference type="EMBL" id="SORI01000002">
    <property type="protein sequence ID" value="TDY63275.1"/>
    <property type="molecule type" value="Genomic_DNA"/>
</dbReference>
<evidence type="ECO:0008006" key="4">
    <source>
        <dbReference type="Google" id="ProtNLM"/>
    </source>
</evidence>
<evidence type="ECO:0000313" key="3">
    <source>
        <dbReference type="Proteomes" id="UP000295066"/>
    </source>
</evidence>
<organism evidence="2 3">
    <name type="scientific">Aminivibrio pyruvatiphilus</name>
    <dbReference type="NCBI Taxonomy" id="1005740"/>
    <lineage>
        <taxon>Bacteria</taxon>
        <taxon>Thermotogati</taxon>
        <taxon>Synergistota</taxon>
        <taxon>Synergistia</taxon>
        <taxon>Synergistales</taxon>
        <taxon>Aminobacteriaceae</taxon>
        <taxon>Aminivibrio</taxon>
    </lineage>
</organism>
<keyword evidence="1" id="KW-0472">Membrane</keyword>
<evidence type="ECO:0000313" key="2">
    <source>
        <dbReference type="EMBL" id="TDY63275.1"/>
    </source>
</evidence>
<dbReference type="CDD" id="cd15482">
    <property type="entry name" value="Sialidase_non-viral"/>
    <property type="match status" value="1"/>
</dbReference>
<keyword evidence="1" id="KW-0812">Transmembrane</keyword>
<sequence length="621" mass="64882">MVQGGQHFRSGGPDHGSSRKRCRSAILFPVLLILSGLFLSSAAAPGQSWAPLIGGARGPGEKLYVLTSEKGGLFVSGNGGRRWKNLGGSLPSSHLFSLAVSPEGTLFLAAFDELLTSPDGGVSWKSMKGGGRVGRFLPASGGTYVTVLWDSGIHWAAADNPVMAKAEGEDGSFLVADLSDEGKGRLRAAVFGKGILFSGDGGRTWSLEEPGPENIFPLALARSSATGTVFAGTLEGGVFRKEEGGEWSRASEGLPPLCTVQALAADEKGVLWAGTHKQGLFVSSDDGRTWSPFPAGNEKEMSVTVLVPFRKGVLAGTAAGGLFLADGESFSVTALLPSDPVMGLAREGGRLLALTRSGGLFASSDGGKGWTRRGSADSGTVFLAAVPEGGLFAGTERNLLLSRDGGFSWTEIPLPAEKPFTSLIWTSAGGFLAGTAGEGLYRSPDGYAWQKVEDVDGEYVFSLQSPDGTVMAAGTDRGFSVSLDGGLTWKNIYVIYGISSLAFDEDGRLWGVSRTGLWNVSLPEGETEEGTIDGFSWSPFEYLTDIFPAEGNGLLAVARERVVRLVPGESPGRFSLRETNMSNARVLACIGISGGGTLIGTPAGFFRRPGGGSAWTEVELP</sequence>
<feature type="transmembrane region" description="Helical" evidence="1">
    <location>
        <begin position="25"/>
        <end position="44"/>
    </location>
</feature>
<dbReference type="Gene3D" id="2.130.10.10">
    <property type="entry name" value="YVTN repeat-like/Quinoprotein amine dehydrogenase"/>
    <property type="match status" value="3"/>
</dbReference>
<dbReference type="SUPFAM" id="SSF110296">
    <property type="entry name" value="Oligoxyloglucan reducing end-specific cellobiohydrolase"/>
    <property type="match status" value="1"/>
</dbReference>
<protein>
    <recommendedName>
        <fullName evidence="4">Photosynthesis system II assembly factor Ycf48/Hcf136-like domain-containing protein</fullName>
    </recommendedName>
</protein>
<dbReference type="SUPFAM" id="SSF50939">
    <property type="entry name" value="Sialidases"/>
    <property type="match status" value="1"/>
</dbReference>
<comment type="caution">
    <text evidence="2">The sequence shown here is derived from an EMBL/GenBank/DDBJ whole genome shotgun (WGS) entry which is preliminary data.</text>
</comment>
<dbReference type="InterPro" id="IPR052025">
    <property type="entry name" value="Xyloglucanase_GH74"/>
</dbReference>
<dbReference type="AlphaFoldDB" id="A0A4R8MH60"/>
<keyword evidence="3" id="KW-1185">Reference proteome</keyword>
<dbReference type="GO" id="GO:0010411">
    <property type="term" value="P:xyloglucan metabolic process"/>
    <property type="evidence" value="ECO:0007669"/>
    <property type="project" value="TreeGrafter"/>
</dbReference>
<gene>
    <name evidence="2" type="ORF">C8D99_102256</name>
</gene>
<accession>A0A4R8MH60</accession>
<proteinExistence type="predicted"/>
<dbReference type="Proteomes" id="UP000295066">
    <property type="component" value="Unassembled WGS sequence"/>
</dbReference>
<reference evidence="2 3" key="1">
    <citation type="submission" date="2019-03" db="EMBL/GenBank/DDBJ databases">
        <title>Genomic Encyclopedia of Type Strains, Phase IV (KMG-IV): sequencing the most valuable type-strain genomes for metagenomic binning, comparative biology and taxonomic classification.</title>
        <authorList>
            <person name="Goeker M."/>
        </authorList>
    </citation>
    <scope>NUCLEOTIDE SEQUENCE [LARGE SCALE GENOMIC DNA]</scope>
    <source>
        <strain evidence="2 3">DSM 25964</strain>
    </source>
</reference>
<keyword evidence="1" id="KW-1133">Transmembrane helix</keyword>
<dbReference type="InterPro" id="IPR015943">
    <property type="entry name" value="WD40/YVTN_repeat-like_dom_sf"/>
</dbReference>
<dbReference type="PANTHER" id="PTHR43739:SF5">
    <property type="entry name" value="EXO-ALPHA-SIALIDASE"/>
    <property type="match status" value="1"/>
</dbReference>
<evidence type="ECO:0000256" key="1">
    <source>
        <dbReference type="SAM" id="Phobius"/>
    </source>
</evidence>